<evidence type="ECO:0008006" key="4">
    <source>
        <dbReference type="Google" id="ProtNLM"/>
    </source>
</evidence>
<evidence type="ECO:0000313" key="3">
    <source>
        <dbReference type="Proteomes" id="UP000318542"/>
    </source>
</evidence>
<proteinExistence type="predicted"/>
<evidence type="ECO:0000313" key="2">
    <source>
        <dbReference type="EMBL" id="TSE30430.1"/>
    </source>
</evidence>
<feature type="region of interest" description="Disordered" evidence="1">
    <location>
        <begin position="122"/>
        <end position="158"/>
    </location>
</feature>
<name>A0A554X3K7_9BURK</name>
<feature type="region of interest" description="Disordered" evidence="1">
    <location>
        <begin position="49"/>
        <end position="108"/>
    </location>
</feature>
<dbReference type="Proteomes" id="UP000318542">
    <property type="component" value="Unassembled WGS sequence"/>
</dbReference>
<comment type="caution">
    <text evidence="2">The sequence shown here is derived from an EMBL/GenBank/DDBJ whole genome shotgun (WGS) entry which is preliminary data.</text>
</comment>
<protein>
    <recommendedName>
        <fullName evidence="4">DUF3108 domain-containing protein</fullName>
    </recommendedName>
</protein>
<gene>
    <name evidence="2" type="ORF">Tther_00979</name>
</gene>
<feature type="compositionally biased region" description="Low complexity" evidence="1">
    <location>
        <begin position="77"/>
        <end position="95"/>
    </location>
</feature>
<dbReference type="InterPro" id="IPR021457">
    <property type="entry name" value="DUF3108"/>
</dbReference>
<reference evidence="2 3" key="1">
    <citation type="submission" date="2019-07" db="EMBL/GenBank/DDBJ databases">
        <title>Tepidimonas thermarum AA-1 draft genome.</title>
        <authorList>
            <person name="Da Costa M.S."/>
            <person name="Froufe H.J.C."/>
            <person name="Egas C."/>
            <person name="Albuquerque L."/>
        </authorList>
    </citation>
    <scope>NUCLEOTIDE SEQUENCE [LARGE SCALE GENOMIC DNA]</scope>
    <source>
        <strain evidence="2 3">AA-1</strain>
    </source>
</reference>
<keyword evidence="3" id="KW-1185">Reference proteome</keyword>
<organism evidence="2 3">
    <name type="scientific">Tepidimonas thermarum</name>
    <dbReference type="NCBI Taxonomy" id="335431"/>
    <lineage>
        <taxon>Bacteria</taxon>
        <taxon>Pseudomonadati</taxon>
        <taxon>Pseudomonadota</taxon>
        <taxon>Betaproteobacteria</taxon>
        <taxon>Burkholderiales</taxon>
        <taxon>Tepidimonas</taxon>
    </lineage>
</organism>
<dbReference type="EMBL" id="VJOL01000013">
    <property type="protein sequence ID" value="TSE30430.1"/>
    <property type="molecule type" value="Genomic_DNA"/>
</dbReference>
<dbReference type="Pfam" id="PF11306">
    <property type="entry name" value="DUF3108"/>
    <property type="match status" value="1"/>
</dbReference>
<dbReference type="AlphaFoldDB" id="A0A554X3K7"/>
<accession>A0A554X3K7</accession>
<evidence type="ECO:0000256" key="1">
    <source>
        <dbReference type="SAM" id="MobiDB-lite"/>
    </source>
</evidence>
<feature type="compositionally biased region" description="Low complexity" evidence="1">
    <location>
        <begin position="133"/>
        <end position="142"/>
    </location>
</feature>
<sequence>MAVLAAVAGAHALALGWAWTRVTGSDPDGGLGAAPRAPVMAALLPAAPPSAVPTPAVPRADTRVHRTPSRSQPPAPRAADSPAVAPDTPTPALAAQPPPPALDALPGDVAPDVLQTAASAATERAPLDTPGSDAAEAVAVARADARTQDVPPPPAWMPPPPAHWEYEVTGEARGLPYRATAILHWQTDGTRYQAELTMRAFWVGSRTQTSSGTVGPAGLRPQRFEDRARNARWIAFDWPADDGPGTARLHSGVTVERLPSGTQDRLSVFVQLGGWMATAAPGQRWAVPVMGAKQLESWAFAAGVHERLTVPAGTFDAVRVQRVAGPGNGPGVELWFSPVLPGLPVRIRVQQADGDWVDQRLRALLPNPASP</sequence>